<feature type="domain" description="MaoC-like" evidence="1">
    <location>
        <begin position="11"/>
        <end position="115"/>
    </location>
</feature>
<dbReference type="Gene3D" id="3.10.129.10">
    <property type="entry name" value="Hotdog Thioesterase"/>
    <property type="match status" value="1"/>
</dbReference>
<keyword evidence="3" id="KW-1185">Reference proteome</keyword>
<reference evidence="2 3" key="1">
    <citation type="submission" date="2024-06" db="EMBL/GenBank/DDBJ databases">
        <authorList>
            <person name="Woo H."/>
        </authorList>
    </citation>
    <scope>NUCLEOTIDE SEQUENCE [LARGE SCALE GENOMIC DNA]</scope>
    <source>
        <strain evidence="2 3">Si-c</strain>
    </source>
</reference>
<dbReference type="PANTHER" id="PTHR43664:SF1">
    <property type="entry name" value="BETA-METHYLMALYL-COA DEHYDRATASE"/>
    <property type="match status" value="1"/>
</dbReference>
<evidence type="ECO:0000313" key="2">
    <source>
        <dbReference type="EMBL" id="MEW9572301.1"/>
    </source>
</evidence>
<accession>A0ABV3QGM0</accession>
<dbReference type="PANTHER" id="PTHR43664">
    <property type="entry name" value="MONOAMINE OXIDASE-RELATED"/>
    <property type="match status" value="1"/>
</dbReference>
<gene>
    <name evidence="2" type="ORF">ABQJ54_11110</name>
</gene>
<dbReference type="EMBL" id="JBFOHK010000002">
    <property type="protein sequence ID" value="MEW9572301.1"/>
    <property type="molecule type" value="Genomic_DNA"/>
</dbReference>
<sequence>MGGRYFGHYEVGERIVHAIRRTVTETDNLLFSTLTHNPQPLHLDAEYARASEFGRIVVNSTFSFGLLIGLTVADTTLGTLLANLGYDQVRTPRPVFIGDTLHAETRVVEMRASRSRPDAGIVVFSHHLLNQHDEMVCECLRSALLHRAPDA</sequence>
<evidence type="ECO:0000313" key="3">
    <source>
        <dbReference type="Proteomes" id="UP001556220"/>
    </source>
</evidence>
<comment type="caution">
    <text evidence="2">The sequence shown here is derived from an EMBL/GenBank/DDBJ whole genome shotgun (WGS) entry which is preliminary data.</text>
</comment>
<dbReference type="SUPFAM" id="SSF54637">
    <property type="entry name" value="Thioesterase/thiol ester dehydrase-isomerase"/>
    <property type="match status" value="1"/>
</dbReference>
<dbReference type="InterPro" id="IPR002539">
    <property type="entry name" value="MaoC-like_dom"/>
</dbReference>
<protein>
    <submittedName>
        <fullName evidence="2">MaoC family dehydratase</fullName>
    </submittedName>
</protein>
<dbReference type="InterPro" id="IPR029069">
    <property type="entry name" value="HotDog_dom_sf"/>
</dbReference>
<dbReference type="CDD" id="cd03451">
    <property type="entry name" value="FkbR2"/>
    <property type="match status" value="1"/>
</dbReference>
<name>A0ABV3QGM0_9GAMM</name>
<dbReference type="Proteomes" id="UP001556220">
    <property type="component" value="Unassembled WGS sequence"/>
</dbReference>
<organism evidence="2 3">
    <name type="scientific">Rhodanobacter lycopersici</name>
    <dbReference type="NCBI Taxonomy" id="3162487"/>
    <lineage>
        <taxon>Bacteria</taxon>
        <taxon>Pseudomonadati</taxon>
        <taxon>Pseudomonadota</taxon>
        <taxon>Gammaproteobacteria</taxon>
        <taxon>Lysobacterales</taxon>
        <taxon>Rhodanobacteraceae</taxon>
        <taxon>Rhodanobacter</taxon>
    </lineage>
</organism>
<proteinExistence type="predicted"/>
<dbReference type="Pfam" id="PF01575">
    <property type="entry name" value="MaoC_dehydratas"/>
    <property type="match status" value="1"/>
</dbReference>
<evidence type="ECO:0000259" key="1">
    <source>
        <dbReference type="Pfam" id="PF01575"/>
    </source>
</evidence>
<dbReference type="InterPro" id="IPR052342">
    <property type="entry name" value="MCH/BMMD"/>
</dbReference>
<dbReference type="RefSeq" id="WP_367854351.1">
    <property type="nucleotide sequence ID" value="NZ_JBFOHK010000002.1"/>
</dbReference>